<evidence type="ECO:0000256" key="4">
    <source>
        <dbReference type="ARBA" id="ARBA00023002"/>
    </source>
</evidence>
<keyword evidence="9" id="KW-1185">Reference proteome</keyword>
<dbReference type="OrthoDB" id="9806179at2"/>
<organism evidence="8 9">
    <name type="scientific">Desulfofustis glycolicus DSM 9705</name>
    <dbReference type="NCBI Taxonomy" id="1121409"/>
    <lineage>
        <taxon>Bacteria</taxon>
        <taxon>Pseudomonadati</taxon>
        <taxon>Thermodesulfobacteriota</taxon>
        <taxon>Desulfobulbia</taxon>
        <taxon>Desulfobulbales</taxon>
        <taxon>Desulfocapsaceae</taxon>
        <taxon>Desulfofustis</taxon>
    </lineage>
</organism>
<proteinExistence type="inferred from homology"/>
<keyword evidence="2" id="KW-0285">Flavoprotein</keyword>
<dbReference type="InterPro" id="IPR036188">
    <property type="entry name" value="FAD/NAD-bd_sf"/>
</dbReference>
<evidence type="ECO:0000313" key="8">
    <source>
        <dbReference type="EMBL" id="SHH70813.1"/>
    </source>
</evidence>
<keyword evidence="4" id="KW-0560">Oxidoreductase</keyword>
<accession>A0A1M5V7A6</accession>
<keyword evidence="3" id="KW-0274">FAD</keyword>
<comment type="similarity">
    <text evidence="1">Belongs to the class-II pyridine nucleotide-disulfide oxidoreductase family.</text>
</comment>
<name>A0A1M5V7A6_9BACT</name>
<dbReference type="AlphaFoldDB" id="A0A1M5V7A6"/>
<dbReference type="EMBL" id="FQXS01000007">
    <property type="protein sequence ID" value="SHH70813.1"/>
    <property type="molecule type" value="Genomic_DNA"/>
</dbReference>
<dbReference type="PRINTS" id="PR00368">
    <property type="entry name" value="FADPNR"/>
</dbReference>
<dbReference type="STRING" id="1121409.SAMN02745124_01524"/>
<dbReference type="PANTHER" id="PTHR48105">
    <property type="entry name" value="THIOREDOXIN REDUCTASE 1-RELATED-RELATED"/>
    <property type="match status" value="1"/>
</dbReference>
<dbReference type="GO" id="GO:0016668">
    <property type="term" value="F:oxidoreductase activity, acting on a sulfur group of donors, NAD(P) as acceptor"/>
    <property type="evidence" value="ECO:0007669"/>
    <property type="project" value="UniProtKB-ARBA"/>
</dbReference>
<keyword evidence="6" id="KW-0676">Redox-active center</keyword>
<dbReference type="PRINTS" id="PR00469">
    <property type="entry name" value="PNDRDTASEII"/>
</dbReference>
<dbReference type="InterPro" id="IPR023753">
    <property type="entry name" value="FAD/NAD-binding_dom"/>
</dbReference>
<dbReference type="Gene3D" id="3.50.50.60">
    <property type="entry name" value="FAD/NAD(P)-binding domain"/>
    <property type="match status" value="2"/>
</dbReference>
<dbReference type="PROSITE" id="PS00573">
    <property type="entry name" value="PYRIDINE_REDOX_2"/>
    <property type="match status" value="1"/>
</dbReference>
<sequence>MSEAYDLLIIGAGIAGMTAAIYAARSNLKTLVIEREICGGLANQTHTIENFPSHPGINGMELMELVKEQMLACGAELREIVDIEKFDITGEEKSITTDEGVFAARALILAMGRTPVHLPIEADWDDHIHYCSLCDGNFYAGKDIIVVGGGNSAFDESLYLEGLGVKSITIVEALERCPAAEMTIQRTLATGKVSIRTSTTLTDIRPQGSKAQICLVNARTGAKEVMQTDGMFVFIGQKPATSAFSGILGLDSHGYIETTPDMGTNIAGVYAAGDIVAKRYRQLTTAMSDGTIAALEAHRFLCR</sequence>
<protein>
    <submittedName>
        <fullName evidence="8">Thioredoxin reductase (NADPH)</fullName>
    </submittedName>
</protein>
<keyword evidence="5" id="KW-1015">Disulfide bond</keyword>
<evidence type="ECO:0000256" key="5">
    <source>
        <dbReference type="ARBA" id="ARBA00023157"/>
    </source>
</evidence>
<evidence type="ECO:0000256" key="6">
    <source>
        <dbReference type="ARBA" id="ARBA00023284"/>
    </source>
</evidence>
<dbReference type="RefSeq" id="WP_073374854.1">
    <property type="nucleotide sequence ID" value="NZ_FQXS01000007.1"/>
</dbReference>
<evidence type="ECO:0000259" key="7">
    <source>
        <dbReference type="Pfam" id="PF07992"/>
    </source>
</evidence>
<evidence type="ECO:0000256" key="2">
    <source>
        <dbReference type="ARBA" id="ARBA00022630"/>
    </source>
</evidence>
<evidence type="ECO:0000256" key="3">
    <source>
        <dbReference type="ARBA" id="ARBA00022827"/>
    </source>
</evidence>
<dbReference type="InterPro" id="IPR008255">
    <property type="entry name" value="Pyr_nucl-diS_OxRdtase_2_AS"/>
</dbReference>
<feature type="domain" description="FAD/NAD(P)-binding" evidence="7">
    <location>
        <begin position="5"/>
        <end position="290"/>
    </location>
</feature>
<dbReference type="Pfam" id="PF07992">
    <property type="entry name" value="Pyr_redox_2"/>
    <property type="match status" value="1"/>
</dbReference>
<gene>
    <name evidence="8" type="ORF">SAMN02745124_01524</name>
</gene>
<dbReference type="Proteomes" id="UP000184139">
    <property type="component" value="Unassembled WGS sequence"/>
</dbReference>
<dbReference type="InterPro" id="IPR050097">
    <property type="entry name" value="Ferredoxin-NADP_redctase_2"/>
</dbReference>
<dbReference type="SUPFAM" id="SSF51905">
    <property type="entry name" value="FAD/NAD(P)-binding domain"/>
    <property type="match status" value="1"/>
</dbReference>
<reference evidence="8 9" key="1">
    <citation type="submission" date="2016-11" db="EMBL/GenBank/DDBJ databases">
        <authorList>
            <person name="Jaros S."/>
            <person name="Januszkiewicz K."/>
            <person name="Wedrychowicz H."/>
        </authorList>
    </citation>
    <scope>NUCLEOTIDE SEQUENCE [LARGE SCALE GENOMIC DNA]</scope>
    <source>
        <strain evidence="8 9">DSM 9705</strain>
    </source>
</reference>
<evidence type="ECO:0000256" key="1">
    <source>
        <dbReference type="ARBA" id="ARBA00009333"/>
    </source>
</evidence>
<evidence type="ECO:0000313" key="9">
    <source>
        <dbReference type="Proteomes" id="UP000184139"/>
    </source>
</evidence>